<dbReference type="GO" id="GO:0016787">
    <property type="term" value="F:hydrolase activity"/>
    <property type="evidence" value="ECO:0007669"/>
    <property type="project" value="UniProtKB-KW"/>
</dbReference>
<proteinExistence type="predicted"/>
<evidence type="ECO:0000256" key="1">
    <source>
        <dbReference type="ARBA" id="ARBA00022801"/>
    </source>
</evidence>
<sequence length="250" mass="28739">MLLNYEYHQINEKPTLIFIHGLFGSLSNLGMLAREFSKTHNTLQVDVRNHGKSGHLSEMNYTEMAQDVLDTLKHLNIDQFILVGHSMGGKIAMKLADLENQRIQKLIVLDISPFTYLESHHTHIFKALFAVKNANINSRHEAISIMKNDIDEDMVIQFLLKSFSKGEWLFNVDAIYENYMKILAWDNISVDVPTLFLRGGNSPYIAKEEHISAIHHQFKNANILTVENTGHWLHAEKTIEVIESIKNFIK</sequence>
<name>A0A0N9W4N2_9GAMM</name>
<dbReference type="OrthoDB" id="5380819at2"/>
<dbReference type="SUPFAM" id="SSF53474">
    <property type="entry name" value="alpha/beta-Hydrolases"/>
    <property type="match status" value="1"/>
</dbReference>
<dbReference type="InterPro" id="IPR000073">
    <property type="entry name" value="AB_hydrolase_1"/>
</dbReference>
<dbReference type="PANTHER" id="PTHR46118">
    <property type="entry name" value="PROTEIN ABHD11"/>
    <property type="match status" value="1"/>
</dbReference>
<evidence type="ECO:0000313" key="4">
    <source>
        <dbReference type="Proteomes" id="UP000064939"/>
    </source>
</evidence>
<dbReference type="Gene3D" id="3.40.50.1820">
    <property type="entry name" value="alpha/beta hydrolase"/>
    <property type="match status" value="1"/>
</dbReference>
<dbReference type="Pfam" id="PF00561">
    <property type="entry name" value="Abhydrolase_1"/>
    <property type="match status" value="1"/>
</dbReference>
<dbReference type="PANTHER" id="PTHR46118:SF4">
    <property type="entry name" value="PROTEIN ABHD11"/>
    <property type="match status" value="1"/>
</dbReference>
<gene>
    <name evidence="3" type="ORF">AOY20_11575</name>
</gene>
<keyword evidence="1" id="KW-0378">Hydrolase</keyword>
<keyword evidence="4" id="KW-1185">Reference proteome</keyword>
<dbReference type="RefSeq" id="WP_054582001.1">
    <property type="nucleotide sequence ID" value="NZ_CP012808.1"/>
</dbReference>
<dbReference type="KEGG" id="aei:AOY20_11575"/>
<dbReference type="AlphaFoldDB" id="A0A0N9W4N2"/>
<organism evidence="3 4">
    <name type="scientific">Acinetobacter equi</name>
    <dbReference type="NCBI Taxonomy" id="1324350"/>
    <lineage>
        <taxon>Bacteria</taxon>
        <taxon>Pseudomonadati</taxon>
        <taxon>Pseudomonadota</taxon>
        <taxon>Gammaproteobacteria</taxon>
        <taxon>Moraxellales</taxon>
        <taxon>Moraxellaceae</taxon>
        <taxon>Acinetobacter</taxon>
    </lineage>
</organism>
<dbReference type="Proteomes" id="UP000064939">
    <property type="component" value="Chromosome"/>
</dbReference>
<dbReference type="InterPro" id="IPR029058">
    <property type="entry name" value="AB_hydrolase_fold"/>
</dbReference>
<protein>
    <submittedName>
        <fullName evidence="3">Acyl-CoA esterase</fullName>
    </submittedName>
</protein>
<evidence type="ECO:0000259" key="2">
    <source>
        <dbReference type="Pfam" id="PF00561"/>
    </source>
</evidence>
<evidence type="ECO:0000313" key="3">
    <source>
        <dbReference type="EMBL" id="ALH96118.1"/>
    </source>
</evidence>
<feature type="domain" description="AB hydrolase-1" evidence="2">
    <location>
        <begin position="14"/>
        <end position="237"/>
    </location>
</feature>
<dbReference type="EMBL" id="CP012808">
    <property type="protein sequence ID" value="ALH96118.1"/>
    <property type="molecule type" value="Genomic_DNA"/>
</dbReference>
<accession>A0A0N9W4N2</accession>
<reference evidence="3 4" key="1">
    <citation type="journal article" date="2015" name="Int. J. Syst. Evol. Microbiol.">
        <title>Acinetobacter equi sp. nov. isolated from horse faeces.</title>
        <authorList>
            <person name="Poppel M.T."/>
            <person name="Skiebe E."/>
            <person name="Laue M."/>
            <person name="Bergmann H."/>
            <person name="Ebersberger I."/>
            <person name="Garn T."/>
            <person name="Fruth A."/>
            <person name="Baumgardt S."/>
            <person name="Busse H.J."/>
            <person name="Wilharm G."/>
        </authorList>
    </citation>
    <scope>NUCLEOTIDE SEQUENCE [LARGE SCALE GENOMIC DNA]</scope>
    <source>
        <strain evidence="3 4">114</strain>
    </source>
</reference>